<proteinExistence type="predicted"/>
<dbReference type="RefSeq" id="WP_102242571.1">
    <property type="nucleotide sequence ID" value="NZ_CP025704.1"/>
</dbReference>
<organism evidence="1 2">
    <name type="scientific">Bacteriovorax stolpii</name>
    <name type="common">Bdellovibrio stolpii</name>
    <dbReference type="NCBI Taxonomy" id="960"/>
    <lineage>
        <taxon>Bacteria</taxon>
        <taxon>Pseudomonadati</taxon>
        <taxon>Bdellovibrionota</taxon>
        <taxon>Bacteriovoracia</taxon>
        <taxon>Bacteriovoracales</taxon>
        <taxon>Bacteriovoracaceae</taxon>
        <taxon>Bacteriovorax</taxon>
    </lineage>
</organism>
<evidence type="ECO:0000313" key="1">
    <source>
        <dbReference type="EMBL" id="AUN97276.1"/>
    </source>
</evidence>
<gene>
    <name evidence="1" type="ORF">C0V70_03950</name>
</gene>
<dbReference type="KEGG" id="bsto:C0V70_03950"/>
<dbReference type="EMBL" id="CP025704">
    <property type="protein sequence ID" value="AUN97276.1"/>
    <property type="molecule type" value="Genomic_DNA"/>
</dbReference>
<accession>A0A2K9NP32</accession>
<evidence type="ECO:0000313" key="2">
    <source>
        <dbReference type="Proteomes" id="UP000235584"/>
    </source>
</evidence>
<sequence length="308" mass="36649">MDTNNIGSLSMKGGRNDNFYFCLLEYYPDSKRWFLKSLLPVKDEEVNHNDDAIHAWINNYDVKQLVVDFPLSKPAIECASDAEKKIDVVQEKIKNLLDEDQKLINENPKKYEQERNKADEIVYNRDIFSKETAHHLLSRSFKRRLKKGFLPYWNRTLDFWVWKYYYDQILEMFNTSFDSFGNVSLMVLFRFNYIKRHFPKELELFEANAHIIIVELLRSKIILKKDVELLSDIDLGYETRLETIKKIESKLDIFIYNHDLEILVKNPRAFDSFLLALAGQNVLLKKNRELPDWTMPEETKFIIPDFGI</sequence>
<keyword evidence="2" id="KW-1185">Reference proteome</keyword>
<protein>
    <submittedName>
        <fullName evidence="1">Uncharacterized protein</fullName>
    </submittedName>
</protein>
<dbReference type="Proteomes" id="UP000235584">
    <property type="component" value="Chromosome"/>
</dbReference>
<reference evidence="1 2" key="1">
    <citation type="submission" date="2018-01" db="EMBL/GenBank/DDBJ databases">
        <title>Complete genome sequence of Bacteriovorax stolpii DSM12778.</title>
        <authorList>
            <person name="Tang B."/>
            <person name="Chang J."/>
        </authorList>
    </citation>
    <scope>NUCLEOTIDE SEQUENCE [LARGE SCALE GENOMIC DNA]</scope>
    <source>
        <strain evidence="1 2">DSM 12778</strain>
    </source>
</reference>
<name>A0A2K9NP32_BACTC</name>
<dbReference type="AlphaFoldDB" id="A0A2K9NP32"/>
<dbReference type="OrthoDB" id="5289328at2"/>